<proteinExistence type="predicted"/>
<dbReference type="RefSeq" id="WP_390870838.1">
    <property type="nucleotide sequence ID" value="NZ_CP128652.1"/>
</dbReference>
<evidence type="ECO:0000256" key="2">
    <source>
        <dbReference type="SAM" id="MobiDB-lite"/>
    </source>
</evidence>
<dbReference type="Proteomes" id="UP001305220">
    <property type="component" value="Chromosome"/>
</dbReference>
<evidence type="ECO:0000256" key="1">
    <source>
        <dbReference type="SAM" id="Coils"/>
    </source>
</evidence>
<protein>
    <submittedName>
        <fullName evidence="3">Phage protease</fullName>
    </submittedName>
</protein>
<gene>
    <name evidence="3" type="ORF">RMP68_00260</name>
</gene>
<dbReference type="InterPro" id="IPR012106">
    <property type="entry name" value="Phage_Mu_Gp1"/>
</dbReference>
<feature type="region of interest" description="Disordered" evidence="2">
    <location>
        <begin position="247"/>
        <end position="269"/>
    </location>
</feature>
<reference evidence="3" key="1">
    <citation type="submission" date="2023-09" db="EMBL/GenBank/DDBJ databases">
        <title>Arcobacter tbilisiensis sp. nov. isolated from chicken meat in Tbilisi, Georgia.</title>
        <authorList>
            <person name="Matthias R."/>
            <person name="Zautner A.E."/>
        </authorList>
    </citation>
    <scope>NUCLEOTIDE SEQUENCE</scope>
    <source>
        <strain evidence="3">LEO 62</strain>
    </source>
</reference>
<name>A0AA96IKN2_9BACT</name>
<dbReference type="Pfam" id="PF10123">
    <property type="entry name" value="Mu-like_Pro"/>
    <property type="match status" value="1"/>
</dbReference>
<accession>A0AA96IKN2</accession>
<organism evidence="3">
    <name type="scientific">Arcobacter cryaerophilus gv. pseudocryaerophilus</name>
    <dbReference type="NCBI Taxonomy" id="2933791"/>
    <lineage>
        <taxon>Bacteria</taxon>
        <taxon>Pseudomonadati</taxon>
        <taxon>Campylobacterota</taxon>
        <taxon>Epsilonproteobacteria</taxon>
        <taxon>Campylobacterales</taxon>
        <taxon>Arcobacteraceae</taxon>
        <taxon>Aliarcobacter</taxon>
    </lineage>
</organism>
<dbReference type="GO" id="GO:0008233">
    <property type="term" value="F:peptidase activity"/>
    <property type="evidence" value="ECO:0007669"/>
    <property type="project" value="UniProtKB-KW"/>
</dbReference>
<dbReference type="GO" id="GO:0006508">
    <property type="term" value="P:proteolysis"/>
    <property type="evidence" value="ECO:0007669"/>
    <property type="project" value="UniProtKB-KW"/>
</dbReference>
<keyword evidence="3" id="KW-0645">Protease</keyword>
<sequence length="269" mass="30362">MSKYIVCNLPINQKSNELKIAVTGEWKGHSNGAFSLSLEDLQQIKTNFDNAKVDGVIDLDHATVFQGTGAAYGWIKELFFKGDELWAKIEWLETGLELIKSRKYKYISPVFLPNTIEQVTAANIGWTLHSAALTNRPFMEELGEIKVNNKQDQIQNKEESMTPEEQKKMDDLEAKVQSLEEKLKNKDEEIEKEKEKSVETEVDNAIALNKVSAAQKESLIALGKSNPDELKKLLSTMTAITVSNNDMYVNSNNQHNQQEQKLSEAELNA</sequence>
<feature type="compositionally biased region" description="Polar residues" evidence="2">
    <location>
        <begin position="247"/>
        <end position="260"/>
    </location>
</feature>
<dbReference type="EMBL" id="CP134856">
    <property type="protein sequence ID" value="WNL34054.1"/>
    <property type="molecule type" value="Genomic_DNA"/>
</dbReference>
<dbReference type="AlphaFoldDB" id="A0AA96IKN2"/>
<evidence type="ECO:0000313" key="3">
    <source>
        <dbReference type="EMBL" id="WNL34054.1"/>
    </source>
</evidence>
<feature type="coiled-coil region" evidence="1">
    <location>
        <begin position="162"/>
        <end position="203"/>
    </location>
</feature>
<keyword evidence="3" id="KW-0378">Hydrolase</keyword>
<keyword evidence="1" id="KW-0175">Coiled coil</keyword>